<evidence type="ECO:0000259" key="15">
    <source>
        <dbReference type="PROSITE" id="PS50969"/>
    </source>
</evidence>
<evidence type="ECO:0000256" key="3">
    <source>
        <dbReference type="ARBA" id="ARBA00020799"/>
    </source>
</evidence>
<keyword evidence="9 13" id="KW-1133">Transmembrane helix</keyword>
<keyword evidence="7 13" id="KW-0653">Protein transport</keyword>
<evidence type="ECO:0000256" key="12">
    <source>
        <dbReference type="ARBA" id="ARBA00023136"/>
    </source>
</evidence>
<dbReference type="EMBL" id="JABAYA010000281">
    <property type="protein sequence ID" value="KAF7721303.1"/>
    <property type="molecule type" value="Genomic_DNA"/>
</dbReference>
<evidence type="ECO:0000256" key="6">
    <source>
        <dbReference type="ARBA" id="ARBA00022792"/>
    </source>
</evidence>
<evidence type="ECO:0000256" key="4">
    <source>
        <dbReference type="ARBA" id="ARBA00022448"/>
    </source>
</evidence>
<evidence type="ECO:0000256" key="2">
    <source>
        <dbReference type="ARBA" id="ARBA00006344"/>
    </source>
</evidence>
<keyword evidence="17" id="KW-1185">Reference proteome</keyword>
<comment type="similarity">
    <text evidence="2 13">Belongs to the TIM50 family.</text>
</comment>
<name>A0A8H7BGE8_9FUNG</name>
<keyword evidence="6" id="KW-0999">Mitochondrion inner membrane</keyword>
<reference evidence="16" key="1">
    <citation type="submission" date="2020-01" db="EMBL/GenBank/DDBJ databases">
        <title>Genome Sequencing of Three Apophysomyces-Like Fungal Strains Confirms a Novel Fungal Genus in the Mucoromycota with divergent Burkholderia-like Endosymbiotic Bacteria.</title>
        <authorList>
            <person name="Stajich J.E."/>
            <person name="Macias A.M."/>
            <person name="Carter-House D."/>
            <person name="Lovett B."/>
            <person name="Kasson L.R."/>
            <person name="Berry K."/>
            <person name="Grigoriev I."/>
            <person name="Chang Y."/>
            <person name="Spatafora J."/>
            <person name="Kasson M.T."/>
        </authorList>
    </citation>
    <scope>NUCLEOTIDE SEQUENCE</scope>
    <source>
        <strain evidence="16">NRRL A-21654</strain>
    </source>
</reference>
<dbReference type="InterPro" id="IPR050365">
    <property type="entry name" value="TIM50"/>
</dbReference>
<feature type="region of interest" description="Disordered" evidence="14">
    <location>
        <begin position="395"/>
        <end position="421"/>
    </location>
</feature>
<organism evidence="16 17">
    <name type="scientific">Apophysomyces ossiformis</name>
    <dbReference type="NCBI Taxonomy" id="679940"/>
    <lineage>
        <taxon>Eukaryota</taxon>
        <taxon>Fungi</taxon>
        <taxon>Fungi incertae sedis</taxon>
        <taxon>Mucoromycota</taxon>
        <taxon>Mucoromycotina</taxon>
        <taxon>Mucoromycetes</taxon>
        <taxon>Mucorales</taxon>
        <taxon>Mucorineae</taxon>
        <taxon>Mucoraceae</taxon>
        <taxon>Apophysomyces</taxon>
    </lineage>
</organism>
<keyword evidence="12 13" id="KW-0472">Membrane</keyword>
<feature type="domain" description="FCP1 homology" evidence="15">
    <location>
        <begin position="134"/>
        <end position="277"/>
    </location>
</feature>
<evidence type="ECO:0000256" key="1">
    <source>
        <dbReference type="ARBA" id="ARBA00004434"/>
    </source>
</evidence>
<feature type="compositionally biased region" description="Low complexity" evidence="14">
    <location>
        <begin position="404"/>
        <end position="421"/>
    </location>
</feature>
<dbReference type="InterPro" id="IPR023214">
    <property type="entry name" value="HAD_sf"/>
</dbReference>
<evidence type="ECO:0000256" key="8">
    <source>
        <dbReference type="ARBA" id="ARBA00022946"/>
    </source>
</evidence>
<dbReference type="SMART" id="SM00577">
    <property type="entry name" value="CPDc"/>
    <property type="match status" value="1"/>
</dbReference>
<evidence type="ECO:0000313" key="17">
    <source>
        <dbReference type="Proteomes" id="UP000605846"/>
    </source>
</evidence>
<keyword evidence="5 13" id="KW-0812">Transmembrane</keyword>
<protein>
    <recommendedName>
        <fullName evidence="3 13">Mitochondrial import inner membrane translocase subunit TIM50</fullName>
    </recommendedName>
</protein>
<comment type="caution">
    <text evidence="16">The sequence shown here is derived from an EMBL/GenBank/DDBJ whole genome shotgun (WGS) entry which is preliminary data.</text>
</comment>
<evidence type="ECO:0000256" key="10">
    <source>
        <dbReference type="ARBA" id="ARBA00023010"/>
    </source>
</evidence>
<dbReference type="Pfam" id="PF03031">
    <property type="entry name" value="NIF"/>
    <property type="match status" value="1"/>
</dbReference>
<dbReference type="Proteomes" id="UP000605846">
    <property type="component" value="Unassembled WGS sequence"/>
</dbReference>
<dbReference type="InterPro" id="IPR004274">
    <property type="entry name" value="FCP1_dom"/>
</dbReference>
<evidence type="ECO:0000256" key="7">
    <source>
        <dbReference type="ARBA" id="ARBA00022927"/>
    </source>
</evidence>
<keyword evidence="8 13" id="KW-0809">Transit peptide</keyword>
<evidence type="ECO:0000256" key="9">
    <source>
        <dbReference type="ARBA" id="ARBA00022989"/>
    </source>
</evidence>
<dbReference type="PANTHER" id="PTHR12210">
    <property type="entry name" value="DULLARD PROTEIN PHOSPHATASE"/>
    <property type="match status" value="1"/>
</dbReference>
<accession>A0A8H7BGE8</accession>
<dbReference type="Gene3D" id="3.40.50.1000">
    <property type="entry name" value="HAD superfamily/HAD-like"/>
    <property type="match status" value="1"/>
</dbReference>
<dbReference type="InterPro" id="IPR036412">
    <property type="entry name" value="HAD-like_sf"/>
</dbReference>
<comment type="function">
    <text evidence="13">Essential component of the TIM23 complex, a complex that mediates the translocation of transit peptide-containing proteins across the mitochondrial inner membrane.</text>
</comment>
<keyword evidence="4 13" id="KW-0813">Transport</keyword>
<dbReference type="OrthoDB" id="287041at2759"/>
<dbReference type="FunFam" id="3.40.50.1000:FF:000019">
    <property type="entry name" value="Mitochondrial import inner membrane translocase subunit TIM50"/>
    <property type="match status" value="1"/>
</dbReference>
<dbReference type="GO" id="GO:0005744">
    <property type="term" value="C:TIM23 mitochondrial import inner membrane translocase complex"/>
    <property type="evidence" value="ECO:0007669"/>
    <property type="project" value="UniProtKB-UniRule"/>
</dbReference>
<comment type="subcellular location">
    <subcellularLocation>
        <location evidence="1 13">Mitochondrion inner membrane</location>
        <topology evidence="1 13">Single-pass membrane protein</topology>
    </subcellularLocation>
</comment>
<feature type="transmembrane region" description="Helical" evidence="13">
    <location>
        <begin position="70"/>
        <end position="89"/>
    </location>
</feature>
<evidence type="ECO:0000256" key="11">
    <source>
        <dbReference type="ARBA" id="ARBA00023128"/>
    </source>
</evidence>
<gene>
    <name evidence="16" type="primary">TIM50_1</name>
    <name evidence="16" type="ORF">EC973_004945</name>
</gene>
<evidence type="ECO:0000256" key="14">
    <source>
        <dbReference type="SAM" id="MobiDB-lite"/>
    </source>
</evidence>
<proteinExistence type="inferred from homology"/>
<evidence type="ECO:0000313" key="16">
    <source>
        <dbReference type="EMBL" id="KAF7721303.1"/>
    </source>
</evidence>
<comment type="subunit">
    <text evidence="13">Component of the TIM23 complex.</text>
</comment>
<dbReference type="CDD" id="cd07521">
    <property type="entry name" value="HAD_FCP1-like"/>
    <property type="match status" value="1"/>
</dbReference>
<dbReference type="AlphaFoldDB" id="A0A8H7BGE8"/>
<keyword evidence="11 13" id="KW-0496">Mitochondrion</keyword>
<dbReference type="PROSITE" id="PS50969">
    <property type="entry name" value="FCP1"/>
    <property type="match status" value="1"/>
</dbReference>
<evidence type="ECO:0000256" key="5">
    <source>
        <dbReference type="ARBA" id="ARBA00022692"/>
    </source>
</evidence>
<evidence type="ECO:0000256" key="13">
    <source>
        <dbReference type="RuleBase" id="RU365079"/>
    </source>
</evidence>
<dbReference type="SUPFAM" id="SSF56784">
    <property type="entry name" value="HAD-like"/>
    <property type="match status" value="1"/>
</dbReference>
<dbReference type="GO" id="GO:0015031">
    <property type="term" value="P:protein transport"/>
    <property type="evidence" value="ECO:0007669"/>
    <property type="project" value="UniProtKB-KW"/>
</dbReference>
<keyword evidence="10 13" id="KW-0811">Translocation</keyword>
<sequence length="421" mass="48959">MLRTTITRLQRHIAKRGLATPIDRAQAEAHKLAEEALEQKVASMQRKATLPKGTKKPAKATGQKDSQWKLYVLTGGALTTVAVSALLYYGQPFHDNRDDEYASEHPLLAAYHRCVKKIYDPMWEKLLPDPVEGPFRRPYTLVINLDDTLIHSTWDREHGWRHAKRPGVDFFLSYMSQFYEIVIFTSQSSMNAIPILDKLDPYQYALYRLYREATRYIGGKYVKDLRHLNRDLNKVIIMDSNPDAFSLQPENGIALKPWKGEANDNGLLSYIPFLEAIAFLQPDDIRPVLARFKGENIPEEWARQEQEMNRQHILQWENEQAAKKQKRNLGTLFGPKEEKPPLLPLDQMRKQAREAYAAEHEQMVKQERMIQKEIEEQKRKMGEMKLTVWDMMTQLSTGQPIMPPGQEQPLQQQQQQQQPQK</sequence>